<dbReference type="PANTHER" id="PTHR43148">
    <property type="entry name" value="GLYCERALDEHYDE-3-PHOSPHATE DEHYDROGENASE 2"/>
    <property type="match status" value="1"/>
</dbReference>
<dbReference type="InterPro" id="IPR020829">
    <property type="entry name" value="GlycerAld_3-P_DH_cat"/>
</dbReference>
<keyword evidence="2 8" id="KW-0560">Oxidoreductase</keyword>
<dbReference type="InterPro" id="IPR020831">
    <property type="entry name" value="GlycerAld/Erythrose_P_DH"/>
</dbReference>
<keyword evidence="5" id="KW-0520">NAD</keyword>
<evidence type="ECO:0000313" key="11">
    <source>
        <dbReference type="Proteomes" id="UP000471031"/>
    </source>
</evidence>
<feature type="active site" description="Nucleophile" evidence="3">
    <location>
        <position position="152"/>
    </location>
</feature>
<evidence type="ECO:0000256" key="2">
    <source>
        <dbReference type="ARBA" id="ARBA00023002"/>
    </source>
</evidence>
<sequence length="335" mass="35600">MAVRIGINGFGRIGRLAARVAIANPEVEIVAINDLTDAKTNAHLFKYDSVHGTFQGQVAVSSDSIEIDGKAIKVFAQKDPALIPWGDAGVDIVIESTGFFVDGEKASAHLRGGAKKVIISAPAKNEDVTVVMGVNEDTYDPAAHRILSNASCTTNCLAPVAKVINDQFGIVKGLMTTVHAYTNDQKILDQTHKDLRRARAAAMSIVPTSTGAAKAIGKVIPELAGKLNGFAMRVPTPNVSVVDLVLDVRKKTTAEEVNAALKTASESAMKGFLGFSELPLVSRDFNGTTFSSIVDALSTMVIDGDMVKIVSWYDNEYGYSCRLIDLAAYVAAKGL</sequence>
<feature type="binding site" evidence="4">
    <location>
        <begin position="151"/>
        <end position="153"/>
    </location>
    <ligand>
        <name>D-glyceraldehyde 3-phosphate</name>
        <dbReference type="ChEBI" id="CHEBI:59776"/>
    </ligand>
</feature>
<evidence type="ECO:0000256" key="3">
    <source>
        <dbReference type="PIRSR" id="PIRSR000149-1"/>
    </source>
</evidence>
<keyword evidence="5" id="KW-0547">Nucleotide-binding</keyword>
<evidence type="ECO:0000256" key="5">
    <source>
        <dbReference type="PIRSR" id="PIRSR000149-3"/>
    </source>
</evidence>
<dbReference type="NCBIfam" id="TIGR01534">
    <property type="entry name" value="GAPDH-I"/>
    <property type="match status" value="1"/>
</dbReference>
<feature type="domain" description="Glyceraldehyde 3-phosphate dehydrogenase NAD(P) binding" evidence="9">
    <location>
        <begin position="3"/>
        <end position="152"/>
    </location>
</feature>
<dbReference type="EC" id="1.2.1.-" evidence="8"/>
<organism evidence="10 11">
    <name type="scientific">Heliomicrobium gestii</name>
    <name type="common">Heliobacterium gestii</name>
    <dbReference type="NCBI Taxonomy" id="2699"/>
    <lineage>
        <taxon>Bacteria</taxon>
        <taxon>Bacillati</taxon>
        <taxon>Bacillota</taxon>
        <taxon>Clostridia</taxon>
        <taxon>Eubacteriales</taxon>
        <taxon>Heliobacteriaceae</taxon>
        <taxon>Heliomicrobium</taxon>
    </lineage>
</organism>
<feature type="binding site" evidence="5">
    <location>
        <begin position="12"/>
        <end position="13"/>
    </location>
    <ligand>
        <name>NAD(+)</name>
        <dbReference type="ChEBI" id="CHEBI:57540"/>
    </ligand>
</feature>
<dbReference type="InterPro" id="IPR020828">
    <property type="entry name" value="GlycerAld_3-P_DH_NAD(P)-bd"/>
</dbReference>
<evidence type="ECO:0000259" key="9">
    <source>
        <dbReference type="SMART" id="SM00846"/>
    </source>
</evidence>
<dbReference type="SUPFAM" id="SSF55347">
    <property type="entry name" value="Glyceraldehyde-3-phosphate dehydrogenase-like, C-terminal domain"/>
    <property type="match status" value="1"/>
</dbReference>
<feature type="binding site" evidence="4">
    <location>
        <begin position="210"/>
        <end position="211"/>
    </location>
    <ligand>
        <name>D-glyceraldehyde 3-phosphate</name>
        <dbReference type="ChEBI" id="CHEBI:59776"/>
    </ligand>
</feature>
<dbReference type="GO" id="GO:0050661">
    <property type="term" value="F:NADP binding"/>
    <property type="evidence" value="ECO:0007669"/>
    <property type="project" value="InterPro"/>
</dbReference>
<dbReference type="PIRSF" id="PIRSF000149">
    <property type="entry name" value="GAP_DH"/>
    <property type="match status" value="1"/>
</dbReference>
<dbReference type="InterPro" id="IPR020830">
    <property type="entry name" value="GlycerAld_3-P_DH_AS"/>
</dbReference>
<dbReference type="OrthoDB" id="9803304at2"/>
<dbReference type="GO" id="GO:0006006">
    <property type="term" value="P:glucose metabolic process"/>
    <property type="evidence" value="ECO:0007669"/>
    <property type="project" value="InterPro"/>
</dbReference>
<gene>
    <name evidence="10" type="primary">gap</name>
    <name evidence="10" type="ORF">GTO89_15470</name>
</gene>
<dbReference type="SUPFAM" id="SSF51735">
    <property type="entry name" value="NAD(P)-binding Rossmann-fold domains"/>
    <property type="match status" value="1"/>
</dbReference>
<accession>A0A845LFU7</accession>
<dbReference type="CDD" id="cd05214">
    <property type="entry name" value="GAPDH_I_N"/>
    <property type="match status" value="1"/>
</dbReference>
<dbReference type="CDD" id="cd18126">
    <property type="entry name" value="GAPDH_I_C"/>
    <property type="match status" value="1"/>
</dbReference>
<dbReference type="GO" id="GO:0051287">
    <property type="term" value="F:NAD binding"/>
    <property type="evidence" value="ECO:0007669"/>
    <property type="project" value="InterPro"/>
</dbReference>
<name>A0A845LFU7_HELGE</name>
<comment type="caution">
    <text evidence="10">The sequence shown here is derived from an EMBL/GenBank/DDBJ whole genome shotgun (WGS) entry which is preliminary data.</text>
</comment>
<evidence type="ECO:0000256" key="1">
    <source>
        <dbReference type="ARBA" id="ARBA00007406"/>
    </source>
</evidence>
<feature type="site" description="Activates thiol group during catalysis" evidence="6">
    <location>
        <position position="179"/>
    </location>
</feature>
<dbReference type="Pfam" id="PF00044">
    <property type="entry name" value="Gp_dh_N"/>
    <property type="match status" value="1"/>
</dbReference>
<comment type="similarity">
    <text evidence="1 7">Belongs to the glyceraldehyde-3-phosphate dehydrogenase family.</text>
</comment>
<feature type="binding site" evidence="4">
    <location>
        <position position="182"/>
    </location>
    <ligand>
        <name>D-glyceraldehyde 3-phosphate</name>
        <dbReference type="ChEBI" id="CHEBI:59776"/>
    </ligand>
</feature>
<dbReference type="Pfam" id="PF02800">
    <property type="entry name" value="Gp_dh_C"/>
    <property type="match status" value="1"/>
</dbReference>
<feature type="binding site" evidence="4">
    <location>
        <position position="233"/>
    </location>
    <ligand>
        <name>D-glyceraldehyde 3-phosphate</name>
        <dbReference type="ChEBI" id="CHEBI:59776"/>
    </ligand>
</feature>
<feature type="binding site" evidence="5">
    <location>
        <position position="34"/>
    </location>
    <ligand>
        <name>NAD(+)</name>
        <dbReference type="ChEBI" id="CHEBI:57540"/>
    </ligand>
</feature>
<dbReference type="FunFam" id="3.30.360.10:FF:000002">
    <property type="entry name" value="Glyceraldehyde-3-phosphate dehydrogenase"/>
    <property type="match status" value="1"/>
</dbReference>
<protein>
    <recommendedName>
        <fullName evidence="8">Glyceraldehyde-3-phosphate dehydrogenase</fullName>
        <ecNumber evidence="8">1.2.1.-</ecNumber>
    </recommendedName>
</protein>
<dbReference type="Gene3D" id="3.40.50.720">
    <property type="entry name" value="NAD(P)-binding Rossmann-like Domain"/>
    <property type="match status" value="1"/>
</dbReference>
<proteinExistence type="inferred from homology"/>
<reference evidence="10 11" key="1">
    <citation type="submission" date="2020-01" db="EMBL/GenBank/DDBJ databases">
        <title>Whole genome sequence of Heliobacterium gestii DSM 11169.</title>
        <authorList>
            <person name="Kyndt J.A."/>
            <person name="Meyer T.E."/>
        </authorList>
    </citation>
    <scope>NUCLEOTIDE SEQUENCE [LARGE SCALE GENOMIC DNA]</scope>
    <source>
        <strain evidence="10 11">DSM 11169</strain>
    </source>
</reference>
<dbReference type="AlphaFoldDB" id="A0A845LFU7"/>
<evidence type="ECO:0000256" key="6">
    <source>
        <dbReference type="PIRSR" id="PIRSR000149-4"/>
    </source>
</evidence>
<evidence type="ECO:0000256" key="4">
    <source>
        <dbReference type="PIRSR" id="PIRSR000149-2"/>
    </source>
</evidence>
<feature type="binding site" evidence="5">
    <location>
        <position position="120"/>
    </location>
    <ligand>
        <name>NAD(+)</name>
        <dbReference type="ChEBI" id="CHEBI:57540"/>
    </ligand>
</feature>
<dbReference type="PROSITE" id="PS00071">
    <property type="entry name" value="GAPDH"/>
    <property type="match status" value="1"/>
</dbReference>
<dbReference type="SMART" id="SM00846">
    <property type="entry name" value="Gp_dh_N"/>
    <property type="match status" value="1"/>
</dbReference>
<evidence type="ECO:0000313" key="10">
    <source>
        <dbReference type="EMBL" id="MZP44431.1"/>
    </source>
</evidence>
<dbReference type="Proteomes" id="UP000471031">
    <property type="component" value="Unassembled WGS sequence"/>
</dbReference>
<dbReference type="InterPro" id="IPR036291">
    <property type="entry name" value="NAD(P)-bd_dom_sf"/>
</dbReference>
<dbReference type="InterPro" id="IPR006424">
    <property type="entry name" value="Glyceraldehyde-3-P_DH_1"/>
</dbReference>
<dbReference type="FunFam" id="3.40.50.720:FF:000001">
    <property type="entry name" value="Glyceraldehyde-3-phosphate dehydrogenase"/>
    <property type="match status" value="1"/>
</dbReference>
<dbReference type="GO" id="GO:0016620">
    <property type="term" value="F:oxidoreductase activity, acting on the aldehyde or oxo group of donors, NAD or NADP as acceptor"/>
    <property type="evidence" value="ECO:0007669"/>
    <property type="project" value="InterPro"/>
</dbReference>
<dbReference type="RefSeq" id="WP_161263001.1">
    <property type="nucleotide sequence ID" value="NZ_JAFBDC010000017.1"/>
</dbReference>
<dbReference type="Gene3D" id="3.30.360.10">
    <property type="entry name" value="Dihydrodipicolinate Reductase, domain 2"/>
    <property type="match status" value="1"/>
</dbReference>
<keyword evidence="11" id="KW-1185">Reference proteome</keyword>
<dbReference type="PRINTS" id="PR00078">
    <property type="entry name" value="G3PDHDRGNASE"/>
</dbReference>
<evidence type="ECO:0000256" key="8">
    <source>
        <dbReference type="RuleBase" id="RU361160"/>
    </source>
</evidence>
<dbReference type="EMBL" id="WXEX01000016">
    <property type="protein sequence ID" value="MZP44431.1"/>
    <property type="molecule type" value="Genomic_DNA"/>
</dbReference>
<evidence type="ECO:0000256" key="7">
    <source>
        <dbReference type="RuleBase" id="RU000397"/>
    </source>
</evidence>
<feature type="binding site" evidence="5">
    <location>
        <position position="315"/>
    </location>
    <ligand>
        <name>NAD(+)</name>
        <dbReference type="ChEBI" id="CHEBI:57540"/>
    </ligand>
</feature>